<comment type="caution">
    <text evidence="2">The sequence shown here is derived from an EMBL/GenBank/DDBJ whole genome shotgun (WGS) entry which is preliminary data.</text>
</comment>
<evidence type="ECO:0000313" key="3">
    <source>
        <dbReference type="Proteomes" id="UP000191408"/>
    </source>
</evidence>
<evidence type="ECO:0000313" key="2">
    <source>
        <dbReference type="EMBL" id="OQD71463.1"/>
    </source>
</evidence>
<dbReference type="EMBL" id="MDYM01000001">
    <property type="protein sequence ID" value="OQD71463.1"/>
    <property type="molecule type" value="Genomic_DNA"/>
</dbReference>
<organism evidence="2 3">
    <name type="scientific">Penicillium polonicum</name>
    <dbReference type="NCBI Taxonomy" id="60169"/>
    <lineage>
        <taxon>Eukaryota</taxon>
        <taxon>Fungi</taxon>
        <taxon>Dikarya</taxon>
        <taxon>Ascomycota</taxon>
        <taxon>Pezizomycotina</taxon>
        <taxon>Eurotiomycetes</taxon>
        <taxon>Eurotiomycetidae</taxon>
        <taxon>Eurotiales</taxon>
        <taxon>Aspergillaceae</taxon>
        <taxon>Penicillium</taxon>
    </lineage>
</organism>
<accession>A0A1V6P3H8</accession>
<feature type="transmembrane region" description="Helical" evidence="1">
    <location>
        <begin position="404"/>
        <end position="426"/>
    </location>
</feature>
<keyword evidence="1" id="KW-1133">Transmembrane helix</keyword>
<dbReference type="Proteomes" id="UP000191408">
    <property type="component" value="Unassembled WGS sequence"/>
</dbReference>
<name>A0A1V6P3H8_PENPO</name>
<proteinExistence type="predicted"/>
<dbReference type="STRING" id="60169.A0A1V6P3H8"/>
<keyword evidence="1" id="KW-0472">Membrane</keyword>
<protein>
    <submittedName>
        <fullName evidence="2">Uncharacterized protein</fullName>
    </submittedName>
</protein>
<reference evidence="3" key="1">
    <citation type="journal article" date="2017" name="Nat. Microbiol.">
        <title>Global analysis of biosynthetic gene clusters reveals vast potential of secondary metabolite production in Penicillium species.</title>
        <authorList>
            <person name="Nielsen J.C."/>
            <person name="Grijseels S."/>
            <person name="Prigent S."/>
            <person name="Ji B."/>
            <person name="Dainat J."/>
            <person name="Nielsen K.F."/>
            <person name="Frisvad J.C."/>
            <person name="Workman M."/>
            <person name="Nielsen J."/>
        </authorList>
    </citation>
    <scope>NUCLEOTIDE SEQUENCE [LARGE SCALE GENOMIC DNA]</scope>
    <source>
        <strain evidence="3">IBT 4502</strain>
    </source>
</reference>
<sequence>MVSIKAGKQRPHTISLSRAFLVFAKDPRNDLRNILPRVKQRRTNTTHTSIDMSWYDKWLFQQLQNLPHSLVQLRVGTYKIQETHSLNTLFESIEDYCARETEGVSIDEITTHLRETGVFDDAKSLQGHRTLLVFAALGWRSMLYQAAFNVCSVQELAIHQDSDQPQSGLVFDMYKVSTELSDRPMSVLLKAFGNLLPARSSNSSYLANETGSIASFWRPLHPEETNAYLLHVLLDVQIRWVDTLALHLDYDKSTRTLSLFRYPSFCLKMLLSRGLIFSFSSIEGFPEDPRANEEEISQFLQEVLLSYRLLFAQSAPSRRLFRQIYTMSDLRNHPADSLLFQLCTQKRIGQKWTVLPADKPLYFAARDFPVLYDRIELLSKDLRDARPSSILGLIRDRRNVLQYWTFWLVAIFGGISILLSLAQVILQGVSMM</sequence>
<gene>
    <name evidence="2" type="ORF">PENPOL_c001G00058</name>
</gene>
<dbReference type="OrthoDB" id="5428890at2759"/>
<keyword evidence="1" id="KW-0812">Transmembrane</keyword>
<keyword evidence="3" id="KW-1185">Reference proteome</keyword>
<evidence type="ECO:0000256" key="1">
    <source>
        <dbReference type="SAM" id="Phobius"/>
    </source>
</evidence>
<dbReference type="AlphaFoldDB" id="A0A1V6P3H8"/>